<sequence>MNSSKGDIHFKSTFSRRRTDDILPNSTWLRRFTRLSSAKQSIQLEIRQTENMGAGVFTKSSLPRNTTIMHYEGFQFSGTRTQIEDMCARVDALFPGEASFYTFQFGKKVVFPEIQGLDANGVPVKADCLPMSARLNHTKEELANVKAKWIWGKLYLVAKRDIASGEELRLNYWSCHPGDMAKSTILLKDQWDSEAIATTACERARKKTGRKTSRIIKKTAKKQDGKVSTYNINVFLS</sequence>
<dbReference type="Proteomes" id="UP001175271">
    <property type="component" value="Unassembled WGS sequence"/>
</dbReference>
<feature type="domain" description="SET" evidence="1">
    <location>
        <begin position="42"/>
        <end position="173"/>
    </location>
</feature>
<protein>
    <recommendedName>
        <fullName evidence="1">SET domain-containing protein</fullName>
    </recommendedName>
</protein>
<name>A0AA39HZC2_9BILA</name>
<comment type="caution">
    <text evidence="2">The sequence shown here is derived from an EMBL/GenBank/DDBJ whole genome shotgun (WGS) entry which is preliminary data.</text>
</comment>
<dbReference type="InterPro" id="IPR001214">
    <property type="entry name" value="SET_dom"/>
</dbReference>
<reference evidence="2" key="1">
    <citation type="submission" date="2023-06" db="EMBL/GenBank/DDBJ databases">
        <title>Genomic analysis of the entomopathogenic nematode Steinernema hermaphroditum.</title>
        <authorList>
            <person name="Schwarz E.M."/>
            <person name="Heppert J.K."/>
            <person name="Baniya A."/>
            <person name="Schwartz H.T."/>
            <person name="Tan C.-H."/>
            <person name="Antoshechkin I."/>
            <person name="Sternberg P.W."/>
            <person name="Goodrich-Blair H."/>
            <person name="Dillman A.R."/>
        </authorList>
    </citation>
    <scope>NUCLEOTIDE SEQUENCE</scope>
    <source>
        <strain evidence="2">PS9179</strain>
        <tissue evidence="2">Whole animal</tissue>
    </source>
</reference>
<organism evidence="2 3">
    <name type="scientific">Steinernema hermaphroditum</name>
    <dbReference type="NCBI Taxonomy" id="289476"/>
    <lineage>
        <taxon>Eukaryota</taxon>
        <taxon>Metazoa</taxon>
        <taxon>Ecdysozoa</taxon>
        <taxon>Nematoda</taxon>
        <taxon>Chromadorea</taxon>
        <taxon>Rhabditida</taxon>
        <taxon>Tylenchina</taxon>
        <taxon>Panagrolaimomorpha</taxon>
        <taxon>Strongyloidoidea</taxon>
        <taxon>Steinernematidae</taxon>
        <taxon>Steinernema</taxon>
    </lineage>
</organism>
<dbReference type="Gene3D" id="2.170.270.10">
    <property type="entry name" value="SET domain"/>
    <property type="match status" value="1"/>
</dbReference>
<dbReference type="PROSITE" id="PS50280">
    <property type="entry name" value="SET"/>
    <property type="match status" value="1"/>
</dbReference>
<dbReference type="SUPFAM" id="SSF82199">
    <property type="entry name" value="SET domain"/>
    <property type="match status" value="1"/>
</dbReference>
<evidence type="ECO:0000313" key="3">
    <source>
        <dbReference type="Proteomes" id="UP001175271"/>
    </source>
</evidence>
<proteinExistence type="predicted"/>
<evidence type="ECO:0000313" key="2">
    <source>
        <dbReference type="EMBL" id="KAK0413728.1"/>
    </source>
</evidence>
<accession>A0AA39HZC2</accession>
<dbReference type="EMBL" id="JAUCMV010000003">
    <property type="protein sequence ID" value="KAK0413728.1"/>
    <property type="molecule type" value="Genomic_DNA"/>
</dbReference>
<evidence type="ECO:0000259" key="1">
    <source>
        <dbReference type="PROSITE" id="PS50280"/>
    </source>
</evidence>
<dbReference type="InterPro" id="IPR046341">
    <property type="entry name" value="SET_dom_sf"/>
</dbReference>
<dbReference type="Pfam" id="PF00856">
    <property type="entry name" value="SET"/>
    <property type="match status" value="1"/>
</dbReference>
<gene>
    <name evidence="2" type="ORF">QR680_006961</name>
</gene>
<dbReference type="AlphaFoldDB" id="A0AA39HZC2"/>
<keyword evidence="3" id="KW-1185">Reference proteome</keyword>